<dbReference type="Pfam" id="PF13460">
    <property type="entry name" value="NAD_binding_10"/>
    <property type="match status" value="1"/>
</dbReference>
<feature type="domain" description="NAD(P)-binding" evidence="1">
    <location>
        <begin position="7"/>
        <end position="205"/>
    </location>
</feature>
<dbReference type="Gene3D" id="3.40.50.720">
    <property type="entry name" value="NAD(P)-binding Rossmann-like Domain"/>
    <property type="match status" value="1"/>
</dbReference>
<dbReference type="InterPro" id="IPR016040">
    <property type="entry name" value="NAD(P)-bd_dom"/>
</dbReference>
<evidence type="ECO:0000313" key="3">
    <source>
        <dbReference type="Proteomes" id="UP001165367"/>
    </source>
</evidence>
<proteinExistence type="predicted"/>
<dbReference type="PANTHER" id="PTHR43355">
    <property type="entry name" value="FLAVIN REDUCTASE (NADPH)"/>
    <property type="match status" value="1"/>
</dbReference>
<reference evidence="2" key="1">
    <citation type="submission" date="2022-01" db="EMBL/GenBank/DDBJ databases">
        <authorList>
            <person name="Jo J.-H."/>
            <person name="Im W.-T."/>
        </authorList>
    </citation>
    <scope>NUCLEOTIDE SEQUENCE</scope>
    <source>
        <strain evidence="2">NA20</strain>
    </source>
</reference>
<protein>
    <submittedName>
        <fullName evidence="2">NAD(P)H-binding protein</fullName>
    </submittedName>
</protein>
<dbReference type="RefSeq" id="WP_237875411.1">
    <property type="nucleotide sequence ID" value="NZ_JAKLTR010000015.1"/>
</dbReference>
<gene>
    <name evidence="2" type="ORF">LZZ85_21435</name>
</gene>
<comment type="caution">
    <text evidence="2">The sequence shown here is derived from an EMBL/GenBank/DDBJ whole genome shotgun (WGS) entry which is preliminary data.</text>
</comment>
<dbReference type="SUPFAM" id="SSF51735">
    <property type="entry name" value="NAD(P)-binding Rossmann-fold domains"/>
    <property type="match status" value="1"/>
</dbReference>
<dbReference type="PANTHER" id="PTHR43355:SF2">
    <property type="entry name" value="FLAVIN REDUCTASE (NADPH)"/>
    <property type="match status" value="1"/>
</dbReference>
<evidence type="ECO:0000259" key="1">
    <source>
        <dbReference type="Pfam" id="PF13460"/>
    </source>
</evidence>
<dbReference type="EMBL" id="JAKLTR010000015">
    <property type="protein sequence ID" value="MCG2616874.1"/>
    <property type="molecule type" value="Genomic_DNA"/>
</dbReference>
<organism evidence="2 3">
    <name type="scientific">Terrimonas ginsenosidimutans</name>
    <dbReference type="NCBI Taxonomy" id="2908004"/>
    <lineage>
        <taxon>Bacteria</taxon>
        <taxon>Pseudomonadati</taxon>
        <taxon>Bacteroidota</taxon>
        <taxon>Chitinophagia</taxon>
        <taxon>Chitinophagales</taxon>
        <taxon>Chitinophagaceae</taxon>
        <taxon>Terrimonas</taxon>
    </lineage>
</organism>
<dbReference type="InterPro" id="IPR051606">
    <property type="entry name" value="Polyketide_Oxido-like"/>
</dbReference>
<dbReference type="Proteomes" id="UP001165367">
    <property type="component" value="Unassembled WGS sequence"/>
</dbReference>
<accession>A0ABS9KWY0</accession>
<keyword evidence="3" id="KW-1185">Reference proteome</keyword>
<dbReference type="InterPro" id="IPR036291">
    <property type="entry name" value="NAD(P)-bd_dom_sf"/>
</dbReference>
<sequence>MRILLLGATGRTGRLLVKQALQRGHEVMVLVRNRSKIGITDPNLQVMQGHPADRACLDTAMKGCDAVISTLNISRYNDFPWAPLRTPKDFLSNVMSQVISLSDAHGIQRIIFTSAWGVGESVKDIPGWFRWLVRKSNLRYPYLDLYRTEELLRVTSLQWTAVRPTVLINAKKIRPAKVTMGDGQVPSLFISRASVASFMLDALEQNLYTGETPVISR</sequence>
<name>A0ABS9KWY0_9BACT</name>
<evidence type="ECO:0000313" key="2">
    <source>
        <dbReference type="EMBL" id="MCG2616874.1"/>
    </source>
</evidence>